<dbReference type="GO" id="GO:0004180">
    <property type="term" value="F:carboxypeptidase activity"/>
    <property type="evidence" value="ECO:0007669"/>
    <property type="project" value="UniProtKB-KW"/>
</dbReference>
<dbReference type="PANTHER" id="PTHR30627">
    <property type="entry name" value="PEPTIDOGLYCAN D,D-TRANSPEPTIDASE"/>
    <property type="match status" value="1"/>
</dbReference>
<feature type="domain" description="Penicillin-binding protein transpeptidase" evidence="4">
    <location>
        <begin position="249"/>
        <end position="541"/>
    </location>
</feature>
<dbReference type="InterPro" id="IPR001460">
    <property type="entry name" value="PCN-bd_Tpept"/>
</dbReference>
<dbReference type="InterPro" id="IPR050515">
    <property type="entry name" value="Beta-lactam/transpept"/>
</dbReference>
<dbReference type="Gene3D" id="3.90.1310.10">
    <property type="entry name" value="Penicillin-binding protein 2a (Domain 2)"/>
    <property type="match status" value="1"/>
</dbReference>
<evidence type="ECO:0000256" key="3">
    <source>
        <dbReference type="ARBA" id="ARBA00023136"/>
    </source>
</evidence>
<protein>
    <submittedName>
        <fullName evidence="6">Penicillin-binding protein</fullName>
    </submittedName>
</protein>
<evidence type="ECO:0000313" key="7">
    <source>
        <dbReference type="Proteomes" id="UP000197153"/>
    </source>
</evidence>
<gene>
    <name evidence="6" type="ORF">Y958_09985</name>
</gene>
<comment type="subcellular location">
    <subcellularLocation>
        <location evidence="1">Membrane</location>
    </subcellularLocation>
</comment>
<dbReference type="EMBL" id="CP022110">
    <property type="protein sequence ID" value="ASG21116.1"/>
    <property type="molecule type" value="Genomic_DNA"/>
</dbReference>
<organism evidence="6 7">
    <name type="scientific">Nitrospirillum viridazoti CBAmc</name>
    <dbReference type="NCBI Taxonomy" id="1441467"/>
    <lineage>
        <taxon>Bacteria</taxon>
        <taxon>Pseudomonadati</taxon>
        <taxon>Pseudomonadota</taxon>
        <taxon>Alphaproteobacteria</taxon>
        <taxon>Rhodospirillales</taxon>
        <taxon>Azospirillaceae</taxon>
        <taxon>Nitrospirillum</taxon>
        <taxon>Nitrospirillum viridazoti</taxon>
    </lineage>
</organism>
<dbReference type="InterPro" id="IPR012338">
    <property type="entry name" value="Beta-lactam/transpept-like"/>
</dbReference>
<reference evidence="6 7" key="1">
    <citation type="submission" date="2017-06" db="EMBL/GenBank/DDBJ databases">
        <title>Complete genome sequence of Nitrospirillum amazonense strain CBAmC, an endophytic nitrogen-fixing and plant growth-promoting bacterium, isolated from sugarcane.</title>
        <authorList>
            <person name="Schwab S."/>
            <person name="dos Santos Teixeira K.R."/>
            <person name="Simoes Araujo J.L."/>
            <person name="Soares Vidal M."/>
            <person name="Borges de Freitas H.R."/>
            <person name="Rivello Crivelaro A.L."/>
            <person name="Bueno de Camargo Nunes A."/>
            <person name="dos Santos C.M."/>
            <person name="Palmeira da Silva Rosa D."/>
            <person name="da Silva Padilha D."/>
            <person name="da Silva E."/>
            <person name="Araujo Terra L."/>
            <person name="Soares Mendes V."/>
            <person name="Farinelli L."/>
            <person name="Magalhaes Cruz L."/>
            <person name="Baldani J.I."/>
        </authorList>
    </citation>
    <scope>NUCLEOTIDE SEQUENCE [LARGE SCALE GENOMIC DNA]</scope>
    <source>
        <strain evidence="6 7">CBAmC</strain>
    </source>
</reference>
<dbReference type="Pfam" id="PF03717">
    <property type="entry name" value="PBP_dimer"/>
    <property type="match status" value="1"/>
</dbReference>
<proteinExistence type="predicted"/>
<dbReference type="PANTHER" id="PTHR30627:SF1">
    <property type="entry name" value="PEPTIDOGLYCAN D,D-TRANSPEPTIDASE FTSI"/>
    <property type="match status" value="1"/>
</dbReference>
<feature type="domain" description="Penicillin-binding protein dimerisation" evidence="5">
    <location>
        <begin position="86"/>
        <end position="216"/>
    </location>
</feature>
<keyword evidence="2" id="KW-0121">Carboxypeptidase</keyword>
<dbReference type="GO" id="GO:0008658">
    <property type="term" value="F:penicillin binding"/>
    <property type="evidence" value="ECO:0007669"/>
    <property type="project" value="InterPro"/>
</dbReference>
<name>A0A248JRF5_9PROT</name>
<dbReference type="Proteomes" id="UP000197153">
    <property type="component" value="Chromosome 1"/>
</dbReference>
<dbReference type="Pfam" id="PF00905">
    <property type="entry name" value="Transpeptidase"/>
    <property type="match status" value="1"/>
</dbReference>
<dbReference type="KEGG" id="nao:Y958_09985"/>
<keyword evidence="7" id="KW-1185">Reference proteome</keyword>
<dbReference type="AlphaFoldDB" id="A0A248JRF5"/>
<dbReference type="SUPFAM" id="SSF56519">
    <property type="entry name" value="Penicillin binding protein dimerisation domain"/>
    <property type="match status" value="1"/>
</dbReference>
<keyword evidence="2" id="KW-0645">Protease</keyword>
<keyword evidence="2" id="KW-0378">Hydrolase</keyword>
<evidence type="ECO:0000313" key="6">
    <source>
        <dbReference type="EMBL" id="ASG21116.1"/>
    </source>
</evidence>
<evidence type="ECO:0000259" key="4">
    <source>
        <dbReference type="Pfam" id="PF00905"/>
    </source>
</evidence>
<dbReference type="InterPro" id="IPR005311">
    <property type="entry name" value="PBP_dimer"/>
</dbReference>
<dbReference type="Gene3D" id="1.10.150.770">
    <property type="match status" value="1"/>
</dbReference>
<accession>A0A248JRF5</accession>
<dbReference type="Gene3D" id="3.40.710.10">
    <property type="entry name" value="DD-peptidase/beta-lactamase superfamily"/>
    <property type="match status" value="1"/>
</dbReference>
<dbReference type="GO" id="GO:0071555">
    <property type="term" value="P:cell wall organization"/>
    <property type="evidence" value="ECO:0007669"/>
    <property type="project" value="TreeGrafter"/>
</dbReference>
<evidence type="ECO:0000256" key="1">
    <source>
        <dbReference type="ARBA" id="ARBA00004370"/>
    </source>
</evidence>
<dbReference type="RefSeq" id="WP_088871860.1">
    <property type="nucleotide sequence ID" value="NZ_CP022110.1"/>
</dbReference>
<dbReference type="GO" id="GO:0005886">
    <property type="term" value="C:plasma membrane"/>
    <property type="evidence" value="ECO:0007669"/>
    <property type="project" value="TreeGrafter"/>
</dbReference>
<keyword evidence="3" id="KW-0472">Membrane</keyword>
<dbReference type="SUPFAM" id="SSF56601">
    <property type="entry name" value="beta-lactamase/transpeptidase-like"/>
    <property type="match status" value="1"/>
</dbReference>
<sequence>MSDAPFSLTGFDIAGMERIQAPRSEGRVRLNNPTSHALEQGRSRLLVTAALFALVLGAIGVRLADTMVFSREAEPPVAENTTARPLPVTRAEITDRNGVLLATSLATASAYADPKLVIDAEEAARKLVATLPDLDYRQVLKDLKGDKRFVWIKRNLTPRQEFEVNKLGIPGVFFQQEEHRIYPQGSLTAHLIGLTGIDNNGLMGIEQSFDKRLREQSEPLRLSVDVRLQHIVRKEITQAMQDFNAIGGAGLIMDIKTGEILSMVSLPDFDPQNPGEMHDESKFNRATLGVYEMGSVFKILNTAIALETGTVKLHETFDTSHPLKIGRFTIHDDEPVNYWMDVVDIFRKSSNIGSAKMAEKFGIDVQREYMGRFGMLKAPSLEIPEVGGPLVPNPWRPTTLLTVAFGHGISVSPIQMSSAVAAVVDGGIMRPATLLKRDPNAEIPETRVISPQTSAILRKLMRLVVTEGTGKTAFGTGELKAADTLDYLVGGKTGTAEKVSGKGYAHKSLRTSFAGAFPMTDPRYVVFVMVDEPHGTKKSFGFATAGWVAAPAVQRIVWQAAPLLGVKPVVRNDPEILQAMTIN</sequence>
<dbReference type="Gene3D" id="3.30.450.330">
    <property type="match status" value="1"/>
</dbReference>
<evidence type="ECO:0000259" key="5">
    <source>
        <dbReference type="Pfam" id="PF03717"/>
    </source>
</evidence>
<evidence type="ECO:0000256" key="2">
    <source>
        <dbReference type="ARBA" id="ARBA00022645"/>
    </source>
</evidence>
<dbReference type="InterPro" id="IPR036138">
    <property type="entry name" value="PBP_dimer_sf"/>
</dbReference>